<gene>
    <name evidence="1" type="ORF">CEUTPL_LOCUS11724</name>
</gene>
<protein>
    <submittedName>
        <fullName evidence="1">Uncharacterized protein</fullName>
    </submittedName>
</protein>
<evidence type="ECO:0000313" key="2">
    <source>
        <dbReference type="Proteomes" id="UP001152799"/>
    </source>
</evidence>
<evidence type="ECO:0000313" key="1">
    <source>
        <dbReference type="EMBL" id="CAG9771286.1"/>
    </source>
</evidence>
<sequence length="59" mass="7260">MFPFLEFRNILCKYGMDKSRRKNTRKNIMTFKLQKQEKRFLQKFSKRSLKPLQGIEKTC</sequence>
<accession>A0A9N9QI02</accession>
<name>A0A9N9QI02_9CUCU</name>
<organism evidence="1 2">
    <name type="scientific">Ceutorhynchus assimilis</name>
    <name type="common">cabbage seed weevil</name>
    <dbReference type="NCBI Taxonomy" id="467358"/>
    <lineage>
        <taxon>Eukaryota</taxon>
        <taxon>Metazoa</taxon>
        <taxon>Ecdysozoa</taxon>
        <taxon>Arthropoda</taxon>
        <taxon>Hexapoda</taxon>
        <taxon>Insecta</taxon>
        <taxon>Pterygota</taxon>
        <taxon>Neoptera</taxon>
        <taxon>Endopterygota</taxon>
        <taxon>Coleoptera</taxon>
        <taxon>Polyphaga</taxon>
        <taxon>Cucujiformia</taxon>
        <taxon>Curculionidae</taxon>
        <taxon>Ceutorhynchinae</taxon>
        <taxon>Ceutorhynchus</taxon>
    </lineage>
</organism>
<keyword evidence="2" id="KW-1185">Reference proteome</keyword>
<proteinExistence type="predicted"/>
<dbReference type="EMBL" id="OU892283">
    <property type="protein sequence ID" value="CAG9771286.1"/>
    <property type="molecule type" value="Genomic_DNA"/>
</dbReference>
<dbReference type="AlphaFoldDB" id="A0A9N9QI02"/>
<dbReference type="Proteomes" id="UP001152799">
    <property type="component" value="Chromosome 7"/>
</dbReference>
<reference evidence="1" key="1">
    <citation type="submission" date="2022-01" db="EMBL/GenBank/DDBJ databases">
        <authorList>
            <person name="King R."/>
        </authorList>
    </citation>
    <scope>NUCLEOTIDE SEQUENCE</scope>
</reference>